<evidence type="ECO:0000313" key="3">
    <source>
        <dbReference type="WBParaSite" id="PSAMB.scaffold819size40878.g8875.t1"/>
    </source>
</evidence>
<feature type="transmembrane region" description="Helical" evidence="1">
    <location>
        <begin position="269"/>
        <end position="289"/>
    </location>
</feature>
<feature type="transmembrane region" description="Helical" evidence="1">
    <location>
        <begin position="60"/>
        <end position="82"/>
    </location>
</feature>
<feature type="transmembrane region" description="Helical" evidence="1">
    <location>
        <begin position="102"/>
        <end position="120"/>
    </location>
</feature>
<feature type="transmembrane region" description="Helical" evidence="1">
    <location>
        <begin position="179"/>
        <end position="203"/>
    </location>
</feature>
<organism evidence="2 3">
    <name type="scientific">Plectus sambesii</name>
    <dbReference type="NCBI Taxonomy" id="2011161"/>
    <lineage>
        <taxon>Eukaryota</taxon>
        <taxon>Metazoa</taxon>
        <taxon>Ecdysozoa</taxon>
        <taxon>Nematoda</taxon>
        <taxon>Chromadorea</taxon>
        <taxon>Plectida</taxon>
        <taxon>Plectina</taxon>
        <taxon>Plectoidea</taxon>
        <taxon>Plectidae</taxon>
        <taxon>Plectus</taxon>
    </lineage>
</organism>
<accession>A0A914XET9</accession>
<evidence type="ECO:0000313" key="2">
    <source>
        <dbReference type="Proteomes" id="UP000887566"/>
    </source>
</evidence>
<keyword evidence="1" id="KW-1133">Transmembrane helix</keyword>
<sequence length="360" mass="39855">MARQCPDTTTLLHNPAFWAMRSFELLIAIVTVAANVVIAIVSLDAMGLSRKLRRLFSIMSLNYAFLAGYIMSRSVHSLFAVYDNCLPLTTLMGCKLQESPLVFAYVHCGVISLAVVFERVTARIDQRLNQRIGCDTVCSLWQTATVVISLIATVFFFGADNGGRKLMPACSLLLAIETPLVKLCLVTALIALQALTIAALFIVGCCQQTSTSYPPQLIRLHISLCVRNTLAYEALLWGICLCLTGVALLYDMFSAEDCFICSFFSYECIFTGIPLTIAFCHPFLTVWYMDAIRYQLIKLCACIELFLPRQLLSQTTPITSSNLSFRTSCASEYLDITIEKPADGLTDSSGAWRVTEKTLK</sequence>
<dbReference type="AlphaFoldDB" id="A0A914XET9"/>
<name>A0A914XET9_9BILA</name>
<feature type="transmembrane region" description="Helical" evidence="1">
    <location>
        <begin position="140"/>
        <end position="159"/>
    </location>
</feature>
<reference evidence="3" key="1">
    <citation type="submission" date="2022-11" db="UniProtKB">
        <authorList>
            <consortium name="WormBaseParasite"/>
        </authorList>
    </citation>
    <scope>IDENTIFICATION</scope>
</reference>
<proteinExistence type="predicted"/>
<dbReference type="WBParaSite" id="PSAMB.scaffold819size40878.g8875.t1">
    <property type="protein sequence ID" value="PSAMB.scaffold819size40878.g8875.t1"/>
    <property type="gene ID" value="PSAMB.scaffold819size40878.g8875"/>
</dbReference>
<protein>
    <submittedName>
        <fullName evidence="3">G protein-coupled receptor</fullName>
    </submittedName>
</protein>
<keyword evidence="1" id="KW-0812">Transmembrane</keyword>
<feature type="transmembrane region" description="Helical" evidence="1">
    <location>
        <begin position="25"/>
        <end position="48"/>
    </location>
</feature>
<evidence type="ECO:0000256" key="1">
    <source>
        <dbReference type="SAM" id="Phobius"/>
    </source>
</evidence>
<keyword evidence="1" id="KW-0472">Membrane</keyword>
<keyword evidence="2" id="KW-1185">Reference proteome</keyword>
<feature type="transmembrane region" description="Helical" evidence="1">
    <location>
        <begin position="224"/>
        <end position="249"/>
    </location>
</feature>
<dbReference type="Proteomes" id="UP000887566">
    <property type="component" value="Unplaced"/>
</dbReference>